<accession>A0AB39BXL5</accession>
<dbReference type="InterPro" id="IPR050707">
    <property type="entry name" value="HTH_MetabolicPath_Reg"/>
</dbReference>
<sequence length="250" mass="27656">MQNINKTVVKSMKLLDLFRTQSSLTLNEMVELSGLPKTSTHRMIVSLEEVGLLQKDHTGTYSLGMIFLEFGQLVSDRIDLRQLALPIMKDLRDEIGEAVNLTIKDRAEALYIEKLDTSHPVRLFTKVGRRSPLYAGACSRIILANLPEEEIDTYLNGQALLPFGEGTITDPNLLREILKTSRVEGYTVSHSELENGTTALAAPIFNYQGHIAGGLSIAGPSDRFDEQQLATMIQKVKASAAKISHALGYR</sequence>
<gene>
    <name evidence="6" type="ORF">AB3N04_09160</name>
</gene>
<dbReference type="GO" id="GO:0003700">
    <property type="term" value="F:DNA-binding transcription factor activity"/>
    <property type="evidence" value="ECO:0007669"/>
    <property type="project" value="TreeGrafter"/>
</dbReference>
<evidence type="ECO:0000313" key="6">
    <source>
        <dbReference type="EMBL" id="XDI38458.1"/>
    </source>
</evidence>
<dbReference type="Pfam" id="PF09339">
    <property type="entry name" value="HTH_IclR"/>
    <property type="match status" value="1"/>
</dbReference>
<dbReference type="PROSITE" id="PS51078">
    <property type="entry name" value="ICLR_ED"/>
    <property type="match status" value="1"/>
</dbReference>
<dbReference type="GO" id="GO:0045892">
    <property type="term" value="P:negative regulation of DNA-templated transcription"/>
    <property type="evidence" value="ECO:0007669"/>
    <property type="project" value="TreeGrafter"/>
</dbReference>
<dbReference type="InterPro" id="IPR036388">
    <property type="entry name" value="WH-like_DNA-bd_sf"/>
</dbReference>
<keyword evidence="1" id="KW-0805">Transcription regulation</keyword>
<dbReference type="SUPFAM" id="SSF55781">
    <property type="entry name" value="GAF domain-like"/>
    <property type="match status" value="1"/>
</dbReference>
<dbReference type="Gene3D" id="1.10.10.10">
    <property type="entry name" value="Winged helix-like DNA-binding domain superfamily/Winged helix DNA-binding domain"/>
    <property type="match status" value="1"/>
</dbReference>
<dbReference type="Gene3D" id="3.30.450.40">
    <property type="match status" value="1"/>
</dbReference>
<dbReference type="EMBL" id="CP162551">
    <property type="protein sequence ID" value="XDI38458.1"/>
    <property type="molecule type" value="Genomic_DNA"/>
</dbReference>
<dbReference type="InterPro" id="IPR036390">
    <property type="entry name" value="WH_DNA-bd_sf"/>
</dbReference>
<dbReference type="InterPro" id="IPR029016">
    <property type="entry name" value="GAF-like_dom_sf"/>
</dbReference>
<proteinExistence type="predicted"/>
<dbReference type="InterPro" id="IPR005471">
    <property type="entry name" value="Tscrpt_reg_IclR_N"/>
</dbReference>
<dbReference type="PANTHER" id="PTHR30136">
    <property type="entry name" value="HELIX-TURN-HELIX TRANSCRIPTIONAL REGULATOR, ICLR FAMILY"/>
    <property type="match status" value="1"/>
</dbReference>
<dbReference type="GO" id="GO:0003677">
    <property type="term" value="F:DNA binding"/>
    <property type="evidence" value="ECO:0007669"/>
    <property type="project" value="UniProtKB-KW"/>
</dbReference>
<dbReference type="InterPro" id="IPR014757">
    <property type="entry name" value="Tscrpt_reg_IclR_C"/>
</dbReference>
<dbReference type="RefSeq" id="WP_368505742.1">
    <property type="nucleotide sequence ID" value="NZ_CP162551.1"/>
</dbReference>
<evidence type="ECO:0000259" key="5">
    <source>
        <dbReference type="PROSITE" id="PS51078"/>
    </source>
</evidence>
<name>A0AB39BXL5_9BACI</name>
<dbReference type="Pfam" id="PF01614">
    <property type="entry name" value="IclR_C"/>
    <property type="match status" value="1"/>
</dbReference>
<evidence type="ECO:0000259" key="4">
    <source>
        <dbReference type="PROSITE" id="PS51077"/>
    </source>
</evidence>
<feature type="domain" description="IclR-ED" evidence="5">
    <location>
        <begin position="66"/>
        <end position="249"/>
    </location>
</feature>
<dbReference type="PANTHER" id="PTHR30136:SF24">
    <property type="entry name" value="HTH-TYPE TRANSCRIPTIONAL REPRESSOR ALLR"/>
    <property type="match status" value="1"/>
</dbReference>
<keyword evidence="3" id="KW-0804">Transcription</keyword>
<dbReference type="SUPFAM" id="SSF46785">
    <property type="entry name" value="Winged helix' DNA-binding domain"/>
    <property type="match status" value="1"/>
</dbReference>
<evidence type="ECO:0000256" key="1">
    <source>
        <dbReference type="ARBA" id="ARBA00023015"/>
    </source>
</evidence>
<dbReference type="PROSITE" id="PS51077">
    <property type="entry name" value="HTH_ICLR"/>
    <property type="match status" value="1"/>
</dbReference>
<feature type="domain" description="HTH iclR-type" evidence="4">
    <location>
        <begin position="5"/>
        <end position="65"/>
    </location>
</feature>
<reference evidence="6" key="1">
    <citation type="submission" date="2024-07" db="EMBL/GenBank/DDBJ databases">
        <title>Identification and characteristics of an arsenic-resistant bacterial isolate, which belongs to a novel species.</title>
        <authorList>
            <person name="Juszczyk A."/>
            <person name="Kowalczyk A."/>
            <person name="Was K."/>
            <person name="Kosowicz W."/>
            <person name="Budzyn A."/>
            <person name="Latowski D."/>
        </authorList>
    </citation>
    <scope>NUCLEOTIDE SEQUENCE</scope>
    <source>
        <strain evidence="6">As8PL</strain>
    </source>
</reference>
<dbReference type="SMART" id="SM00346">
    <property type="entry name" value="HTH_ICLR"/>
    <property type="match status" value="1"/>
</dbReference>
<evidence type="ECO:0000256" key="3">
    <source>
        <dbReference type="ARBA" id="ARBA00023163"/>
    </source>
</evidence>
<keyword evidence="2" id="KW-0238">DNA-binding</keyword>
<organism evidence="6">
    <name type="scientific">Alkalihalophilus sp. As8PL</name>
    <dbReference type="NCBI Taxonomy" id="3237103"/>
    <lineage>
        <taxon>Bacteria</taxon>
        <taxon>Bacillati</taxon>
        <taxon>Bacillota</taxon>
        <taxon>Bacilli</taxon>
        <taxon>Bacillales</taxon>
        <taxon>Bacillaceae</taxon>
        <taxon>Alkalihalophilus</taxon>
    </lineage>
</organism>
<evidence type="ECO:0000256" key="2">
    <source>
        <dbReference type="ARBA" id="ARBA00023125"/>
    </source>
</evidence>
<protein>
    <submittedName>
        <fullName evidence="6">IclR family transcriptional regulator</fullName>
    </submittedName>
</protein>
<dbReference type="AlphaFoldDB" id="A0AB39BXL5"/>